<dbReference type="Proteomes" id="UP000273307">
    <property type="component" value="Unassembled WGS sequence"/>
</dbReference>
<evidence type="ECO:0000313" key="2">
    <source>
        <dbReference type="Proteomes" id="UP000273307"/>
    </source>
</evidence>
<evidence type="ECO:0000313" key="1">
    <source>
        <dbReference type="EMBL" id="VBA43716.1"/>
    </source>
</evidence>
<name>A0A498QDT1_9MYCO</name>
<dbReference type="AntiFam" id="ANF00178">
    <property type="entry name" value="Shadow ORF (opposite dhbF)"/>
</dbReference>
<proteinExistence type="predicted"/>
<dbReference type="EMBL" id="UPHP01000141">
    <property type="protein sequence ID" value="VBA43716.1"/>
    <property type="molecule type" value="Genomic_DNA"/>
</dbReference>
<organism evidence="1 2">
    <name type="scientific">Mycobacterium attenuatum</name>
    <dbReference type="NCBI Taxonomy" id="2341086"/>
    <lineage>
        <taxon>Bacteria</taxon>
        <taxon>Bacillati</taxon>
        <taxon>Actinomycetota</taxon>
        <taxon>Actinomycetes</taxon>
        <taxon>Mycobacteriales</taxon>
        <taxon>Mycobacteriaceae</taxon>
        <taxon>Mycobacterium</taxon>
    </lineage>
</organism>
<sequence>MGQRSRRFEPFDKHLERHVLMFVGGQAALAHLGKQLGEGRIPIQVDPQHQRVDEKAHQLVKRGITATGDRESHCHVGAGTQARQQRGQRGLDHHETGRVVFAGQLAHPLLQLCRPVHGHRCSAVVGDRRVGPIGGQLQALRHPGQGLLPVGQLGGQRAVRIGQLTEIVALPQRVIDVLQR</sequence>
<reference evidence="1 2" key="1">
    <citation type="submission" date="2018-09" db="EMBL/GenBank/DDBJ databases">
        <authorList>
            <person name="Tagini F."/>
        </authorList>
    </citation>
    <scope>NUCLEOTIDE SEQUENCE [LARGE SCALE GENOMIC DNA]</scope>
    <source>
        <strain evidence="1 2">MK136</strain>
    </source>
</reference>
<keyword evidence="2" id="KW-1185">Reference proteome</keyword>
<gene>
    <name evidence="1" type="ORF">LAUMK136_05235</name>
</gene>
<protein>
    <submittedName>
        <fullName evidence="1">Uncharacterized protein</fullName>
    </submittedName>
</protein>
<accession>A0A498QDT1</accession>
<dbReference type="AlphaFoldDB" id="A0A498QDT1"/>